<evidence type="ECO:0000256" key="1">
    <source>
        <dbReference type="SAM" id="Phobius"/>
    </source>
</evidence>
<keyword evidence="1" id="KW-0812">Transmembrane</keyword>
<keyword evidence="1" id="KW-1133">Transmembrane helix</keyword>
<feature type="transmembrane region" description="Helical" evidence="1">
    <location>
        <begin position="83"/>
        <end position="100"/>
    </location>
</feature>
<organism evidence="2">
    <name type="scientific">Arundo donax</name>
    <name type="common">Giant reed</name>
    <name type="synonym">Donax arundinaceus</name>
    <dbReference type="NCBI Taxonomy" id="35708"/>
    <lineage>
        <taxon>Eukaryota</taxon>
        <taxon>Viridiplantae</taxon>
        <taxon>Streptophyta</taxon>
        <taxon>Embryophyta</taxon>
        <taxon>Tracheophyta</taxon>
        <taxon>Spermatophyta</taxon>
        <taxon>Magnoliopsida</taxon>
        <taxon>Liliopsida</taxon>
        <taxon>Poales</taxon>
        <taxon>Poaceae</taxon>
        <taxon>PACMAD clade</taxon>
        <taxon>Arundinoideae</taxon>
        <taxon>Arundineae</taxon>
        <taxon>Arundo</taxon>
    </lineage>
</organism>
<proteinExistence type="predicted"/>
<accession>A0A0A8YF73</accession>
<evidence type="ECO:0000313" key="2">
    <source>
        <dbReference type="EMBL" id="JAD21847.1"/>
    </source>
</evidence>
<dbReference type="EMBL" id="GBRH01276048">
    <property type="protein sequence ID" value="JAD21847.1"/>
    <property type="molecule type" value="Transcribed_RNA"/>
</dbReference>
<dbReference type="AlphaFoldDB" id="A0A0A8YF73"/>
<protein>
    <submittedName>
        <fullName evidence="2">Uncharacterized protein</fullName>
    </submittedName>
</protein>
<keyword evidence="1" id="KW-0472">Membrane</keyword>
<sequence>MIILYFVKQSISYWNAYNLLISLVFCIFYFLLLILPPPFLERLEHLLLKCYSSRANKLIKNKQNMMKSNNLVLNSKPRAPTSLFIHAGCLWMLLAVPVGGS</sequence>
<reference evidence="2" key="1">
    <citation type="submission" date="2014-09" db="EMBL/GenBank/DDBJ databases">
        <authorList>
            <person name="Magalhaes I.L.F."/>
            <person name="Oliveira U."/>
            <person name="Santos F.R."/>
            <person name="Vidigal T.H.D.A."/>
            <person name="Brescovit A.D."/>
            <person name="Santos A.J."/>
        </authorList>
    </citation>
    <scope>NUCLEOTIDE SEQUENCE</scope>
    <source>
        <tissue evidence="2">Shoot tissue taken approximately 20 cm above the soil surface</tissue>
    </source>
</reference>
<name>A0A0A8YF73_ARUDO</name>
<reference evidence="2" key="2">
    <citation type="journal article" date="2015" name="Data Brief">
        <title>Shoot transcriptome of the giant reed, Arundo donax.</title>
        <authorList>
            <person name="Barrero R.A."/>
            <person name="Guerrero F.D."/>
            <person name="Moolhuijzen P."/>
            <person name="Goolsby J.A."/>
            <person name="Tidwell J."/>
            <person name="Bellgard S.E."/>
            <person name="Bellgard M.I."/>
        </authorList>
    </citation>
    <scope>NUCLEOTIDE SEQUENCE</scope>
    <source>
        <tissue evidence="2">Shoot tissue taken approximately 20 cm above the soil surface</tissue>
    </source>
</reference>
<feature type="transmembrane region" description="Helical" evidence="1">
    <location>
        <begin position="12"/>
        <end position="35"/>
    </location>
</feature>